<dbReference type="InterPro" id="IPR050227">
    <property type="entry name" value="Rab"/>
</dbReference>
<dbReference type="SMART" id="SM00174">
    <property type="entry name" value="RHO"/>
    <property type="match status" value="1"/>
</dbReference>
<dbReference type="PROSITE" id="PS51420">
    <property type="entry name" value="RHO"/>
    <property type="match status" value="1"/>
</dbReference>
<dbReference type="CDD" id="cd00154">
    <property type="entry name" value="Rab"/>
    <property type="match status" value="1"/>
</dbReference>
<proteinExistence type="predicted"/>
<accession>A0ABP1PWX9</accession>
<keyword evidence="4" id="KW-0862">Zinc</keyword>
<comment type="caution">
    <text evidence="8">The sequence shown here is derived from an EMBL/GenBank/DDBJ whole genome shotgun (WGS) entry which is preliminary data.</text>
</comment>
<evidence type="ECO:0000256" key="3">
    <source>
        <dbReference type="ARBA" id="ARBA00022771"/>
    </source>
</evidence>
<dbReference type="InterPro" id="IPR013083">
    <property type="entry name" value="Znf_RING/FYVE/PHD"/>
</dbReference>
<dbReference type="PRINTS" id="PR00449">
    <property type="entry name" value="RASTRNSFRMNG"/>
</dbReference>
<dbReference type="PROSITE" id="PS51419">
    <property type="entry name" value="RAB"/>
    <property type="match status" value="1"/>
</dbReference>
<evidence type="ECO:0000256" key="5">
    <source>
        <dbReference type="ARBA" id="ARBA00023134"/>
    </source>
</evidence>
<dbReference type="InterPro" id="IPR001806">
    <property type="entry name" value="Small_GTPase"/>
</dbReference>
<keyword evidence="2" id="KW-0547">Nucleotide-binding</keyword>
<dbReference type="SMART" id="SM00175">
    <property type="entry name" value="RAB"/>
    <property type="match status" value="1"/>
</dbReference>
<evidence type="ECO:0000256" key="2">
    <source>
        <dbReference type="ARBA" id="ARBA00022741"/>
    </source>
</evidence>
<dbReference type="InterPro" id="IPR001841">
    <property type="entry name" value="Znf_RING"/>
</dbReference>
<dbReference type="Proteomes" id="UP001642540">
    <property type="component" value="Unassembled WGS sequence"/>
</dbReference>
<dbReference type="Pfam" id="PF00071">
    <property type="entry name" value="Ras"/>
    <property type="match status" value="1"/>
</dbReference>
<keyword evidence="9" id="KW-1185">Reference proteome</keyword>
<gene>
    <name evidence="8" type="ORF">ODALV1_LOCUS2710</name>
</gene>
<dbReference type="SMART" id="SM00173">
    <property type="entry name" value="RAS"/>
    <property type="match status" value="1"/>
</dbReference>
<evidence type="ECO:0000256" key="1">
    <source>
        <dbReference type="ARBA" id="ARBA00022723"/>
    </source>
</evidence>
<dbReference type="SUPFAM" id="SSF57850">
    <property type="entry name" value="RING/U-box"/>
    <property type="match status" value="1"/>
</dbReference>
<protein>
    <recommendedName>
        <fullName evidence="7">RING-type domain-containing protein</fullName>
    </recommendedName>
</protein>
<dbReference type="Gene3D" id="3.30.40.10">
    <property type="entry name" value="Zinc/RING finger domain, C3HC4 (zinc finger)"/>
    <property type="match status" value="1"/>
</dbReference>
<dbReference type="InterPro" id="IPR027417">
    <property type="entry name" value="P-loop_NTPase"/>
</dbReference>
<evidence type="ECO:0000256" key="6">
    <source>
        <dbReference type="PROSITE-ProRule" id="PRU00175"/>
    </source>
</evidence>
<dbReference type="PANTHER" id="PTHR47977">
    <property type="entry name" value="RAS-RELATED PROTEIN RAB"/>
    <property type="match status" value="1"/>
</dbReference>
<dbReference type="InterPro" id="IPR018957">
    <property type="entry name" value="Znf_C3HC4_RING-type"/>
</dbReference>
<keyword evidence="1" id="KW-0479">Metal-binding</keyword>
<reference evidence="8 9" key="1">
    <citation type="submission" date="2024-08" db="EMBL/GenBank/DDBJ databases">
        <authorList>
            <person name="Cucini C."/>
            <person name="Frati F."/>
        </authorList>
    </citation>
    <scope>NUCLEOTIDE SEQUENCE [LARGE SCALE GENOMIC DNA]</scope>
</reference>
<sequence>MTMTMKEEFFCSLCLDVTSENSNEDYFVSTECGHLFHYECLVPAYNNGYRTCPICRDQLKLDKLRKLFGIQVKRSTKRSNTAQSQSASTSKGISAVQYDHKFKVIIVGDAGVGKSCLMQRYADGTYTSKLFSTVGCDWRSKTVIIGDKIVSLSIWDTVGQEKHRSLITNYVRDAHGALICYDISNASSFEDIEYWYEFVKNHSLHDCVKILVGNKTDLEEKREVPKADAKKLAQKVGIPFFETSAKDAYNVEATFRTLAARILENDNLIQEIESRKQNIRLKDQESSSNPLTNACSMSWHWTKYGVTEAARGIRHGWQNLTSSNRQRHYNQE</sequence>
<dbReference type="NCBIfam" id="TIGR00231">
    <property type="entry name" value="small_GTP"/>
    <property type="match status" value="1"/>
</dbReference>
<dbReference type="InterPro" id="IPR005225">
    <property type="entry name" value="Small_GTP-bd"/>
</dbReference>
<name>A0ABP1PWX9_9HEXA</name>
<evidence type="ECO:0000313" key="9">
    <source>
        <dbReference type="Proteomes" id="UP001642540"/>
    </source>
</evidence>
<dbReference type="Pfam" id="PF00097">
    <property type="entry name" value="zf-C3HC4"/>
    <property type="match status" value="1"/>
</dbReference>
<evidence type="ECO:0000259" key="7">
    <source>
        <dbReference type="PROSITE" id="PS50089"/>
    </source>
</evidence>
<feature type="domain" description="RING-type" evidence="7">
    <location>
        <begin position="11"/>
        <end position="56"/>
    </location>
</feature>
<evidence type="ECO:0000256" key="4">
    <source>
        <dbReference type="ARBA" id="ARBA00022833"/>
    </source>
</evidence>
<keyword evidence="3 6" id="KW-0863">Zinc-finger</keyword>
<keyword evidence="5" id="KW-0342">GTP-binding</keyword>
<evidence type="ECO:0000313" key="8">
    <source>
        <dbReference type="EMBL" id="CAL8073796.1"/>
    </source>
</evidence>
<dbReference type="PROSITE" id="PS51421">
    <property type="entry name" value="RAS"/>
    <property type="match status" value="1"/>
</dbReference>
<dbReference type="Gene3D" id="3.40.50.300">
    <property type="entry name" value="P-loop containing nucleotide triphosphate hydrolases"/>
    <property type="match status" value="1"/>
</dbReference>
<dbReference type="SMART" id="SM00184">
    <property type="entry name" value="RING"/>
    <property type="match status" value="1"/>
</dbReference>
<organism evidence="8 9">
    <name type="scientific">Orchesella dallaii</name>
    <dbReference type="NCBI Taxonomy" id="48710"/>
    <lineage>
        <taxon>Eukaryota</taxon>
        <taxon>Metazoa</taxon>
        <taxon>Ecdysozoa</taxon>
        <taxon>Arthropoda</taxon>
        <taxon>Hexapoda</taxon>
        <taxon>Collembola</taxon>
        <taxon>Entomobryomorpha</taxon>
        <taxon>Entomobryoidea</taxon>
        <taxon>Orchesellidae</taxon>
        <taxon>Orchesellinae</taxon>
        <taxon>Orchesella</taxon>
    </lineage>
</organism>
<dbReference type="SUPFAM" id="SSF52540">
    <property type="entry name" value="P-loop containing nucleoside triphosphate hydrolases"/>
    <property type="match status" value="1"/>
</dbReference>
<dbReference type="PROSITE" id="PS50089">
    <property type="entry name" value="ZF_RING_2"/>
    <property type="match status" value="1"/>
</dbReference>
<dbReference type="EMBL" id="CAXLJM020000007">
    <property type="protein sequence ID" value="CAL8073796.1"/>
    <property type="molecule type" value="Genomic_DNA"/>
</dbReference>
<dbReference type="SMART" id="SM00176">
    <property type="entry name" value="RAN"/>
    <property type="match status" value="1"/>
</dbReference>